<proteinExistence type="predicted"/>
<reference evidence="2 3" key="1">
    <citation type="journal article" date="2020" name="ISME J.">
        <title>Comparative genomics reveals insights into cyanobacterial evolution and habitat adaptation.</title>
        <authorList>
            <person name="Chen M.Y."/>
            <person name="Teng W.K."/>
            <person name="Zhao L."/>
            <person name="Hu C.X."/>
            <person name="Zhou Y.K."/>
            <person name="Han B.P."/>
            <person name="Song L.R."/>
            <person name="Shu W.S."/>
        </authorList>
    </citation>
    <scope>NUCLEOTIDE SEQUENCE [LARGE SCALE GENOMIC DNA]</scope>
    <source>
        <strain evidence="2 3">FACHB-159</strain>
    </source>
</reference>
<accession>A0ABR8KHI7</accession>
<dbReference type="RefSeq" id="WP_190959519.1">
    <property type="nucleotide sequence ID" value="NZ_JACJTU010000065.1"/>
</dbReference>
<feature type="compositionally biased region" description="Low complexity" evidence="1">
    <location>
        <begin position="143"/>
        <end position="162"/>
    </location>
</feature>
<keyword evidence="3" id="KW-1185">Reference proteome</keyword>
<evidence type="ECO:0000313" key="2">
    <source>
        <dbReference type="EMBL" id="MBD2739009.1"/>
    </source>
</evidence>
<dbReference type="InterPro" id="IPR008969">
    <property type="entry name" value="CarboxyPept-like_regulatory"/>
</dbReference>
<comment type="caution">
    <text evidence="2">The sequence shown here is derived from an EMBL/GenBank/DDBJ whole genome shotgun (WGS) entry which is preliminary data.</text>
</comment>
<dbReference type="SUPFAM" id="SSF49464">
    <property type="entry name" value="Carboxypeptidase regulatory domain-like"/>
    <property type="match status" value="1"/>
</dbReference>
<evidence type="ECO:0000256" key="1">
    <source>
        <dbReference type="SAM" id="MobiDB-lite"/>
    </source>
</evidence>
<dbReference type="Gene3D" id="2.60.40.1120">
    <property type="entry name" value="Carboxypeptidase-like, regulatory domain"/>
    <property type="match status" value="1"/>
</dbReference>
<name>A0ABR8KHI7_9NOSO</name>
<sequence length="284" mass="30716">MLQNLKNVPLLVKVLLLALVVVTGGYAGIEFLINRNLIPLSSTSTESASVEYENFNFYVEDKQESKPIPRVQVQIISDGPPTSDQTDNNGYLEIGIPKRKTVKIILSKDGYQRANYSVNLLTTPNTTKTFHLEPNSTASNGNSATTPESSSSTSTVTSSPAEKPIATGGTLTGKYVGKWLGNPTEKKLEDNSSNDIQVEIQLKNGSAGSKVGNIKYSRPYNPCYGDLILQSVKSGTLQLFENITSGNCISNGTTTIKLIGDDLIDYKWERSGSPVTISGSLTRQ</sequence>
<feature type="region of interest" description="Disordered" evidence="1">
    <location>
        <begin position="126"/>
        <end position="169"/>
    </location>
</feature>
<protein>
    <recommendedName>
        <fullName evidence="4">PEGA domain-containing protein</fullName>
    </recommendedName>
</protein>
<gene>
    <name evidence="2" type="ORF">H6H03_34955</name>
</gene>
<organism evidence="2 3">
    <name type="scientific">Nostoc paludosum FACHB-159</name>
    <dbReference type="NCBI Taxonomy" id="2692908"/>
    <lineage>
        <taxon>Bacteria</taxon>
        <taxon>Bacillati</taxon>
        <taxon>Cyanobacteriota</taxon>
        <taxon>Cyanophyceae</taxon>
        <taxon>Nostocales</taxon>
        <taxon>Nostocaceae</taxon>
        <taxon>Nostoc</taxon>
    </lineage>
</organism>
<feature type="compositionally biased region" description="Polar residues" evidence="1">
    <location>
        <begin position="126"/>
        <end position="142"/>
    </location>
</feature>
<dbReference type="EMBL" id="JACJTU010000065">
    <property type="protein sequence ID" value="MBD2739009.1"/>
    <property type="molecule type" value="Genomic_DNA"/>
</dbReference>
<evidence type="ECO:0008006" key="4">
    <source>
        <dbReference type="Google" id="ProtNLM"/>
    </source>
</evidence>
<evidence type="ECO:0000313" key="3">
    <source>
        <dbReference type="Proteomes" id="UP000637383"/>
    </source>
</evidence>
<dbReference type="Proteomes" id="UP000637383">
    <property type="component" value="Unassembled WGS sequence"/>
</dbReference>